<evidence type="ECO:0000259" key="1">
    <source>
        <dbReference type="Pfam" id="PF00498"/>
    </source>
</evidence>
<dbReference type="SUPFAM" id="SSF49879">
    <property type="entry name" value="SMAD/FHA domain"/>
    <property type="match status" value="1"/>
</dbReference>
<evidence type="ECO:0000313" key="3">
    <source>
        <dbReference type="EMBL" id="MBW8185416.1"/>
    </source>
</evidence>
<dbReference type="PROSITE" id="PS51257">
    <property type="entry name" value="PROKAR_LIPOPROTEIN"/>
    <property type="match status" value="1"/>
</dbReference>
<dbReference type="EMBL" id="JAHZST010000014">
    <property type="protein sequence ID" value="MBW8185416.1"/>
    <property type="molecule type" value="Genomic_DNA"/>
</dbReference>
<dbReference type="Gene3D" id="2.60.200.20">
    <property type="match status" value="1"/>
</dbReference>
<dbReference type="InterPro" id="IPR000253">
    <property type="entry name" value="FHA_dom"/>
</dbReference>
<organism evidence="3 4">
    <name type="scientific">Shewanella nanhaiensis</name>
    <dbReference type="NCBI Taxonomy" id="2864872"/>
    <lineage>
        <taxon>Bacteria</taxon>
        <taxon>Pseudomonadati</taxon>
        <taxon>Pseudomonadota</taxon>
        <taxon>Gammaproteobacteria</taxon>
        <taxon>Alteromonadales</taxon>
        <taxon>Shewanellaceae</taxon>
        <taxon>Shewanella</taxon>
    </lineage>
</organism>
<name>A0ABS7E8D6_9GAMM</name>
<dbReference type="InterPro" id="IPR008984">
    <property type="entry name" value="SMAD_FHA_dom_sf"/>
</dbReference>
<dbReference type="InterPro" id="IPR046883">
    <property type="entry name" value="T6SS_FHA_C"/>
</dbReference>
<dbReference type="InterPro" id="IPR017735">
    <property type="entry name" value="T6SS_FHA"/>
</dbReference>
<evidence type="ECO:0000259" key="2">
    <source>
        <dbReference type="Pfam" id="PF20232"/>
    </source>
</evidence>
<dbReference type="Proteomes" id="UP001195963">
    <property type="component" value="Unassembled WGS sequence"/>
</dbReference>
<gene>
    <name evidence="3" type="primary">tagH</name>
    <name evidence="3" type="ORF">K0625_17310</name>
</gene>
<dbReference type="Pfam" id="PF20232">
    <property type="entry name" value="T6SS_FHA_C"/>
    <property type="match status" value="1"/>
</dbReference>
<evidence type="ECO:0000313" key="4">
    <source>
        <dbReference type="Proteomes" id="UP001195963"/>
    </source>
</evidence>
<sequence>MDKTISLNIVNSQMLESGLMPFVNFTQQGGVLGCDINADWRLKDRSGEVKPQHCRIMWVDDQFCLEDLCGEVFVNNSSLPIGLGRFASLNENDEIKIGPYKVRISLGLSSDPTASMTKRFSEMFSENDLSGLMKEPVSQVTEHSDDASIDDPMLALDALQNRSGENILSFDSRKEKKLDDINLIDTDISISDRELTMQADSEYTQDSAIALKKHTELDGFTMDENTLDLLESELHAGLDKQNEQLGEHITTGPLFRGLGVQIGSSQNSEQMQDLSVDLGAALKSAITGLLSLHHTANHSRYELMNKNLQPIEDNPLRLGLGYEDTVKTLFAHDRSPVHLSSAAAIAESLKSIEHHNEAVQSAITEALDYILGAFSPAKLLKRFAQYRKSSDLNLDTGDKWAWSMYEQYYEELTSNRQKGFEKLFWEVFEQAYDRKLRELQKDF</sequence>
<dbReference type="NCBIfam" id="TIGR03354">
    <property type="entry name" value="VI_FHA"/>
    <property type="match status" value="1"/>
</dbReference>
<dbReference type="CDD" id="cd00060">
    <property type="entry name" value="FHA"/>
    <property type="match status" value="1"/>
</dbReference>
<keyword evidence="4" id="KW-1185">Reference proteome</keyword>
<feature type="domain" description="FHA" evidence="1">
    <location>
        <begin position="32"/>
        <end position="98"/>
    </location>
</feature>
<reference evidence="3 4" key="1">
    <citation type="submission" date="2021-07" db="EMBL/GenBank/DDBJ databases">
        <title>Shewanella sp. nov, isolated from SCS.</title>
        <authorList>
            <person name="Cao W.R."/>
        </authorList>
    </citation>
    <scope>NUCLEOTIDE SEQUENCE [LARGE SCALE GENOMIC DNA]</scope>
    <source>
        <strain evidence="3 4">NR704-98</strain>
    </source>
</reference>
<protein>
    <submittedName>
        <fullName evidence="3">Type VI secretion system-associated FHA domain protein TagH</fullName>
    </submittedName>
</protein>
<dbReference type="RefSeq" id="WP_220110846.1">
    <property type="nucleotide sequence ID" value="NZ_JAHZST010000014.1"/>
</dbReference>
<comment type="caution">
    <text evidence="3">The sequence shown here is derived from an EMBL/GenBank/DDBJ whole genome shotgun (WGS) entry which is preliminary data.</text>
</comment>
<accession>A0ABS7E8D6</accession>
<feature type="domain" description="Type VI secretion system FHA" evidence="2">
    <location>
        <begin position="256"/>
        <end position="434"/>
    </location>
</feature>
<dbReference type="Pfam" id="PF00498">
    <property type="entry name" value="FHA"/>
    <property type="match status" value="1"/>
</dbReference>
<proteinExistence type="predicted"/>